<gene>
    <name evidence="1" type="ORF">AGLY_012590</name>
</gene>
<organism evidence="1 2">
    <name type="scientific">Aphis glycines</name>
    <name type="common">Soybean aphid</name>
    <dbReference type="NCBI Taxonomy" id="307491"/>
    <lineage>
        <taxon>Eukaryota</taxon>
        <taxon>Metazoa</taxon>
        <taxon>Ecdysozoa</taxon>
        <taxon>Arthropoda</taxon>
        <taxon>Hexapoda</taxon>
        <taxon>Insecta</taxon>
        <taxon>Pterygota</taxon>
        <taxon>Neoptera</taxon>
        <taxon>Paraneoptera</taxon>
        <taxon>Hemiptera</taxon>
        <taxon>Sternorrhyncha</taxon>
        <taxon>Aphidomorpha</taxon>
        <taxon>Aphidoidea</taxon>
        <taxon>Aphididae</taxon>
        <taxon>Aphidini</taxon>
        <taxon>Aphis</taxon>
        <taxon>Aphis</taxon>
    </lineage>
</organism>
<protein>
    <submittedName>
        <fullName evidence="1">Uncharacterized protein</fullName>
    </submittedName>
</protein>
<name>A0A6G0TAY9_APHGL</name>
<accession>A0A6G0TAY9</accession>
<dbReference type="Proteomes" id="UP000475862">
    <property type="component" value="Unassembled WGS sequence"/>
</dbReference>
<evidence type="ECO:0000313" key="2">
    <source>
        <dbReference type="Proteomes" id="UP000475862"/>
    </source>
</evidence>
<dbReference type="EMBL" id="VYZN01000049">
    <property type="protein sequence ID" value="KAE9528168.1"/>
    <property type="molecule type" value="Genomic_DNA"/>
</dbReference>
<dbReference type="AlphaFoldDB" id="A0A6G0TAY9"/>
<evidence type="ECO:0000313" key="1">
    <source>
        <dbReference type="EMBL" id="KAE9528168.1"/>
    </source>
</evidence>
<keyword evidence="2" id="KW-1185">Reference proteome</keyword>
<proteinExistence type="predicted"/>
<comment type="caution">
    <text evidence="1">The sequence shown here is derived from an EMBL/GenBank/DDBJ whole genome shotgun (WGS) entry which is preliminary data.</text>
</comment>
<reference evidence="1 2" key="1">
    <citation type="submission" date="2019-08" db="EMBL/GenBank/DDBJ databases">
        <title>The genome of the soybean aphid Biotype 1, its phylome, world population structure and adaptation to the North American continent.</title>
        <authorList>
            <person name="Giordano R."/>
            <person name="Donthu R.K."/>
            <person name="Hernandez A.G."/>
            <person name="Wright C.L."/>
            <person name="Zimin A.V."/>
        </authorList>
    </citation>
    <scope>NUCLEOTIDE SEQUENCE [LARGE SCALE GENOMIC DNA]</scope>
    <source>
        <tissue evidence="1">Whole aphids</tissue>
    </source>
</reference>
<sequence>MIISVLSIQQTLEIEFVTRTKFYIITEWRSRSFVLQLLLHRSIGRSVGVKWTKRKFRDNKNNNKQLINIRSYNISILALATRDDTIGWLCVYRRWFAWSATSSSVRTVCRVAVGVVVVWVNVPGRNAVSVSGDWQVTVSGCVDSVGRVHWVVVDGLVAGPCRVVGAQDWPEHSSASGCVVVCDFRCPHVVGACLRTEKQKRYIVSNMCETLAYYYPVPPYKSFEHNDTTKHLNLGFMYIVQLKSGVFGWSHIKSGKDLLGSRELDRFREHFFIGRRGPYHCVLPVKMIINKVKEWNGIYIVCLNYFYTSEIDTILISIAVNLVADYKNI</sequence>